<protein>
    <submittedName>
        <fullName evidence="2">Uncharacterized protein</fullName>
    </submittedName>
</protein>
<evidence type="ECO:0000256" key="1">
    <source>
        <dbReference type="SAM" id="MobiDB-lite"/>
    </source>
</evidence>
<feature type="compositionally biased region" description="Acidic residues" evidence="1">
    <location>
        <begin position="34"/>
        <end position="50"/>
    </location>
</feature>
<dbReference type="EMBL" id="JASCZI010181264">
    <property type="protein sequence ID" value="MED6180337.1"/>
    <property type="molecule type" value="Genomic_DNA"/>
</dbReference>
<dbReference type="Proteomes" id="UP001341840">
    <property type="component" value="Unassembled WGS sequence"/>
</dbReference>
<evidence type="ECO:0000313" key="3">
    <source>
        <dbReference type="Proteomes" id="UP001341840"/>
    </source>
</evidence>
<accession>A0ABU6W360</accession>
<gene>
    <name evidence="2" type="ORF">PIB30_009405</name>
</gene>
<reference evidence="2 3" key="1">
    <citation type="journal article" date="2023" name="Plants (Basel)">
        <title>Bridging the Gap: Combining Genomics and Transcriptomics Approaches to Understand Stylosanthes scabra, an Orphan Legume from the Brazilian Caatinga.</title>
        <authorList>
            <person name="Ferreira-Neto J.R.C."/>
            <person name="da Silva M.D."/>
            <person name="Binneck E."/>
            <person name="de Melo N.F."/>
            <person name="da Silva R.H."/>
            <person name="de Melo A.L.T.M."/>
            <person name="Pandolfi V."/>
            <person name="Bustamante F.O."/>
            <person name="Brasileiro-Vidal A.C."/>
            <person name="Benko-Iseppon A.M."/>
        </authorList>
    </citation>
    <scope>NUCLEOTIDE SEQUENCE [LARGE SCALE GENOMIC DNA]</scope>
    <source>
        <tissue evidence="2">Leaves</tissue>
    </source>
</reference>
<feature type="compositionally biased region" description="Acidic residues" evidence="1">
    <location>
        <begin position="18"/>
        <end position="27"/>
    </location>
</feature>
<proteinExistence type="predicted"/>
<feature type="region of interest" description="Disordered" evidence="1">
    <location>
        <begin position="1"/>
        <end position="64"/>
    </location>
</feature>
<evidence type="ECO:0000313" key="2">
    <source>
        <dbReference type="EMBL" id="MED6180337.1"/>
    </source>
</evidence>
<organism evidence="2 3">
    <name type="scientific">Stylosanthes scabra</name>
    <dbReference type="NCBI Taxonomy" id="79078"/>
    <lineage>
        <taxon>Eukaryota</taxon>
        <taxon>Viridiplantae</taxon>
        <taxon>Streptophyta</taxon>
        <taxon>Embryophyta</taxon>
        <taxon>Tracheophyta</taxon>
        <taxon>Spermatophyta</taxon>
        <taxon>Magnoliopsida</taxon>
        <taxon>eudicotyledons</taxon>
        <taxon>Gunneridae</taxon>
        <taxon>Pentapetalae</taxon>
        <taxon>rosids</taxon>
        <taxon>fabids</taxon>
        <taxon>Fabales</taxon>
        <taxon>Fabaceae</taxon>
        <taxon>Papilionoideae</taxon>
        <taxon>50 kb inversion clade</taxon>
        <taxon>dalbergioids sensu lato</taxon>
        <taxon>Dalbergieae</taxon>
        <taxon>Pterocarpus clade</taxon>
        <taxon>Stylosanthes</taxon>
    </lineage>
</organism>
<sequence>MGRPSSSKASKRAKAIIVEDEPEFVDSNDSKSEEEQEEEIQFNDTESEEDDGHRNPPFPATPSAITLRRIFGSPPFASIRHQKLCVNDEETSSGSKRFHDEFASEDQCAKNLLMLSILTFLTTRPRAPSGAAAPPLLNDEVYVGGRGSAMDMVRARHCVLSTPFEG</sequence>
<comment type="caution">
    <text evidence="2">The sequence shown here is derived from an EMBL/GenBank/DDBJ whole genome shotgun (WGS) entry which is preliminary data.</text>
</comment>
<keyword evidence="3" id="KW-1185">Reference proteome</keyword>
<name>A0ABU6W360_9FABA</name>